<evidence type="ECO:0000313" key="2">
    <source>
        <dbReference type="Proteomes" id="UP000000268"/>
    </source>
</evidence>
<dbReference type="EMBL" id="CP000828">
    <property type="protein sequence ID" value="ABW29198.1"/>
    <property type="molecule type" value="Genomic_DNA"/>
</dbReference>
<name>B0CCN6_ACAM1</name>
<dbReference type="KEGG" id="amr:AM1_4218"/>
<sequence>MCFELLKNMQILLRLHVGVTYYLSIGDPFKGWMGSPPLTWPL</sequence>
<organism evidence="1 2">
    <name type="scientific">Acaryochloris marina (strain MBIC 11017)</name>
    <dbReference type="NCBI Taxonomy" id="329726"/>
    <lineage>
        <taxon>Bacteria</taxon>
        <taxon>Bacillati</taxon>
        <taxon>Cyanobacteriota</taxon>
        <taxon>Cyanophyceae</taxon>
        <taxon>Acaryochloridales</taxon>
        <taxon>Acaryochloridaceae</taxon>
        <taxon>Acaryochloris</taxon>
    </lineage>
</organism>
<accession>B0CCN6</accession>
<evidence type="ECO:0000313" key="1">
    <source>
        <dbReference type="EMBL" id="ABW29198.1"/>
    </source>
</evidence>
<dbReference type="AlphaFoldDB" id="B0CCN6"/>
<dbReference type="STRING" id="329726.AM1_4218"/>
<gene>
    <name evidence="1" type="ordered locus">AM1_4218</name>
</gene>
<dbReference type="Proteomes" id="UP000000268">
    <property type="component" value="Chromosome"/>
</dbReference>
<protein>
    <submittedName>
        <fullName evidence="1">Uncharacterized protein</fullName>
    </submittedName>
</protein>
<reference evidence="1 2" key="1">
    <citation type="journal article" date="2008" name="Proc. Natl. Acad. Sci. U.S.A.">
        <title>Niche adaptation and genome expansion in the chlorophyll d-producing cyanobacterium Acaryochloris marina.</title>
        <authorList>
            <person name="Swingley W.D."/>
            <person name="Chen M."/>
            <person name="Cheung P.C."/>
            <person name="Conrad A.L."/>
            <person name="Dejesa L.C."/>
            <person name="Hao J."/>
            <person name="Honchak B.M."/>
            <person name="Karbach L.E."/>
            <person name="Kurdoglu A."/>
            <person name="Lahiri S."/>
            <person name="Mastrian S.D."/>
            <person name="Miyashita H."/>
            <person name="Page L."/>
            <person name="Ramakrishna P."/>
            <person name="Satoh S."/>
            <person name="Sattley W.M."/>
            <person name="Shimada Y."/>
            <person name="Taylor H.L."/>
            <person name="Tomo T."/>
            <person name="Tsuchiya T."/>
            <person name="Wang Z.T."/>
            <person name="Raymond J."/>
            <person name="Mimuro M."/>
            <person name="Blankenship R.E."/>
            <person name="Touchman J.W."/>
        </authorList>
    </citation>
    <scope>NUCLEOTIDE SEQUENCE [LARGE SCALE GENOMIC DNA]</scope>
    <source>
        <strain evidence="2">MBIC 11017</strain>
    </source>
</reference>
<proteinExistence type="predicted"/>
<dbReference type="HOGENOM" id="CLU_3245600_0_0_3"/>
<keyword evidence="2" id="KW-1185">Reference proteome</keyword>